<evidence type="ECO:0000313" key="3">
    <source>
        <dbReference type="EMBL" id="PWJ46861.1"/>
    </source>
</evidence>
<name>A0A315ZMR5_9ACTN</name>
<keyword evidence="4" id="KW-1185">Reference proteome</keyword>
<keyword evidence="1" id="KW-1133">Transmembrane helix</keyword>
<proteinExistence type="predicted"/>
<dbReference type="AlphaFoldDB" id="A0A315ZMR5"/>
<dbReference type="Pfam" id="PF13391">
    <property type="entry name" value="HNH_2"/>
    <property type="match status" value="1"/>
</dbReference>
<sequence length="269" mass="29330">MNGRRVPLLRTGASVVVAEGADTALTLVTPFAAGSADRPFDDVPGPEGLLRVPYRGSSAQHPESRALRRAMERGVQLVWLFGVGPASYLPLFPVFVVGEEPGEGRFVVDPGVGQGFVAAGSPPDEHVRRYVVAQTRRRLHQPVFRATVMRAYASRCTVCSLRHERLLDAAHIVPDADPRGIASVRNGLAMCKIHHAAFDADILGIRPVADGVGVVEIRADLLEEKDGPMLLHGLQGHHRQPLRVTPIDEAERPARELLERRYEEFLSAG</sequence>
<reference evidence="3 4" key="1">
    <citation type="submission" date="2018-03" db="EMBL/GenBank/DDBJ databases">
        <title>Genomic Encyclopedia of Archaeal and Bacterial Type Strains, Phase II (KMG-II): from individual species to whole genera.</title>
        <authorList>
            <person name="Goeker M."/>
        </authorList>
    </citation>
    <scope>NUCLEOTIDE SEQUENCE [LARGE SCALE GENOMIC DNA]</scope>
    <source>
        <strain evidence="3 4">DSM 44889</strain>
    </source>
</reference>
<evidence type="ECO:0000259" key="2">
    <source>
        <dbReference type="Pfam" id="PF13391"/>
    </source>
</evidence>
<dbReference type="EMBL" id="QGDQ01000045">
    <property type="protein sequence ID" value="PWJ46861.1"/>
    <property type="molecule type" value="Genomic_DNA"/>
</dbReference>
<accession>A0A315ZMR5</accession>
<gene>
    <name evidence="3" type="ORF">BXY45_14516</name>
</gene>
<feature type="domain" description="HNH nuclease" evidence="2">
    <location>
        <begin position="156"/>
        <end position="205"/>
    </location>
</feature>
<feature type="transmembrane region" description="Helical" evidence="1">
    <location>
        <begin position="77"/>
        <end position="98"/>
    </location>
</feature>
<evidence type="ECO:0000313" key="4">
    <source>
        <dbReference type="Proteomes" id="UP000245469"/>
    </source>
</evidence>
<keyword evidence="3" id="KW-0378">Hydrolase</keyword>
<keyword evidence="1" id="KW-0472">Membrane</keyword>
<dbReference type="GO" id="GO:0004519">
    <property type="term" value="F:endonuclease activity"/>
    <property type="evidence" value="ECO:0007669"/>
    <property type="project" value="UniProtKB-KW"/>
</dbReference>
<dbReference type="Proteomes" id="UP000245469">
    <property type="component" value="Unassembled WGS sequence"/>
</dbReference>
<dbReference type="RefSeq" id="WP_211319839.1">
    <property type="nucleotide sequence ID" value="NZ_QGDQ01000045.1"/>
</dbReference>
<comment type="caution">
    <text evidence="3">The sequence shown here is derived from an EMBL/GenBank/DDBJ whole genome shotgun (WGS) entry which is preliminary data.</text>
</comment>
<organism evidence="3 4">
    <name type="scientific">Quadrisphaera granulorum</name>
    <dbReference type="NCBI Taxonomy" id="317664"/>
    <lineage>
        <taxon>Bacteria</taxon>
        <taxon>Bacillati</taxon>
        <taxon>Actinomycetota</taxon>
        <taxon>Actinomycetes</taxon>
        <taxon>Kineosporiales</taxon>
        <taxon>Kineosporiaceae</taxon>
        <taxon>Quadrisphaera</taxon>
    </lineage>
</organism>
<protein>
    <submittedName>
        <fullName evidence="3">Putative restriction endonuclease</fullName>
    </submittedName>
</protein>
<evidence type="ECO:0000256" key="1">
    <source>
        <dbReference type="SAM" id="Phobius"/>
    </source>
</evidence>
<dbReference type="InterPro" id="IPR003615">
    <property type="entry name" value="HNH_nuc"/>
</dbReference>
<keyword evidence="3" id="KW-0255">Endonuclease</keyword>
<keyword evidence="1" id="KW-0812">Transmembrane</keyword>
<keyword evidence="3" id="KW-0540">Nuclease</keyword>